<feature type="transmembrane region" description="Helical" evidence="4">
    <location>
        <begin position="979"/>
        <end position="1000"/>
    </location>
</feature>
<feature type="region of interest" description="Disordered" evidence="3">
    <location>
        <begin position="76"/>
        <end position="113"/>
    </location>
</feature>
<feature type="transmembrane region" description="Helical" evidence="4">
    <location>
        <begin position="1200"/>
        <end position="1222"/>
    </location>
</feature>
<feature type="compositionally biased region" description="Basic residues" evidence="3">
    <location>
        <begin position="784"/>
        <end position="795"/>
    </location>
</feature>
<feature type="domain" description="Golgin subfamily A member 7/ERF4" evidence="5">
    <location>
        <begin position="542"/>
        <end position="666"/>
    </location>
</feature>
<feature type="compositionally biased region" description="Pro residues" evidence="3">
    <location>
        <begin position="131"/>
        <end position="159"/>
    </location>
</feature>
<keyword evidence="4" id="KW-0812">Transmembrane</keyword>
<dbReference type="InterPro" id="IPR019383">
    <property type="entry name" value="Golgin_A_7/ERF4"/>
</dbReference>
<evidence type="ECO:0000259" key="5">
    <source>
        <dbReference type="Pfam" id="PF10256"/>
    </source>
</evidence>
<feature type="compositionally biased region" description="Basic and acidic residues" evidence="3">
    <location>
        <begin position="462"/>
        <end position="480"/>
    </location>
</feature>
<evidence type="ECO:0000256" key="2">
    <source>
        <dbReference type="ARBA" id="ARBA00023136"/>
    </source>
</evidence>
<dbReference type="PANTHER" id="PTHR18640">
    <property type="entry name" value="SOLUTE CARRIER FAMILY 10 MEMBER 7"/>
    <property type="match status" value="1"/>
</dbReference>
<feature type="region of interest" description="Disordered" evidence="3">
    <location>
        <begin position="185"/>
        <end position="354"/>
    </location>
</feature>
<feature type="compositionally biased region" description="Basic and acidic residues" evidence="3">
    <location>
        <begin position="435"/>
        <end position="453"/>
    </location>
</feature>
<feature type="compositionally biased region" description="Basic and acidic residues" evidence="3">
    <location>
        <begin position="393"/>
        <end position="403"/>
    </location>
</feature>
<name>A0A2U3EJT9_PURLI</name>
<feature type="compositionally biased region" description="Basic and acidic residues" evidence="3">
    <location>
        <begin position="1289"/>
        <end position="1298"/>
    </location>
</feature>
<feature type="region of interest" description="Disordered" evidence="3">
    <location>
        <begin position="782"/>
        <end position="862"/>
    </location>
</feature>
<keyword evidence="4" id="KW-1133">Transmembrane helix</keyword>
<feature type="region of interest" description="Disordered" evidence="3">
    <location>
        <begin position="129"/>
        <end position="165"/>
    </location>
</feature>
<feature type="compositionally biased region" description="Polar residues" evidence="3">
    <location>
        <begin position="230"/>
        <end position="240"/>
    </location>
</feature>
<dbReference type="PANTHER" id="PTHR18640:SF5">
    <property type="entry name" value="SODIUM_BILE ACID COTRANSPORTER 7"/>
    <property type="match status" value="1"/>
</dbReference>
<evidence type="ECO:0000256" key="4">
    <source>
        <dbReference type="SAM" id="Phobius"/>
    </source>
</evidence>
<feature type="compositionally biased region" description="Polar residues" evidence="3">
    <location>
        <begin position="282"/>
        <end position="293"/>
    </location>
</feature>
<feature type="transmembrane region" description="Helical" evidence="4">
    <location>
        <begin position="1127"/>
        <end position="1148"/>
    </location>
</feature>
<feature type="transmembrane region" description="Helical" evidence="4">
    <location>
        <begin position="1012"/>
        <end position="1035"/>
    </location>
</feature>
<organism evidence="6 7">
    <name type="scientific">Purpureocillium lilacinum</name>
    <name type="common">Paecilomyces lilacinus</name>
    <dbReference type="NCBI Taxonomy" id="33203"/>
    <lineage>
        <taxon>Eukaryota</taxon>
        <taxon>Fungi</taxon>
        <taxon>Dikarya</taxon>
        <taxon>Ascomycota</taxon>
        <taxon>Pezizomycotina</taxon>
        <taxon>Sordariomycetes</taxon>
        <taxon>Hypocreomycetidae</taxon>
        <taxon>Hypocreales</taxon>
        <taxon>Ophiocordycipitaceae</taxon>
        <taxon>Purpureocillium</taxon>
    </lineage>
</organism>
<feature type="transmembrane region" description="Helical" evidence="4">
    <location>
        <begin position="912"/>
        <end position="931"/>
    </location>
</feature>
<comment type="subcellular location">
    <subcellularLocation>
        <location evidence="1">Membrane</location>
    </subcellularLocation>
</comment>
<feature type="compositionally biased region" description="Low complexity" evidence="3">
    <location>
        <begin position="92"/>
        <end position="103"/>
    </location>
</feature>
<keyword evidence="2 4" id="KW-0472">Membrane</keyword>
<evidence type="ECO:0000256" key="1">
    <source>
        <dbReference type="ARBA" id="ARBA00004370"/>
    </source>
</evidence>
<feature type="region of interest" description="Disordered" evidence="3">
    <location>
        <begin position="381"/>
        <end position="518"/>
    </location>
</feature>
<proteinExistence type="predicted"/>
<accession>A0A2U3EJT9</accession>
<dbReference type="Gene3D" id="1.20.1530.20">
    <property type="match status" value="1"/>
</dbReference>
<dbReference type="InterPro" id="IPR038770">
    <property type="entry name" value="Na+/solute_symporter_sf"/>
</dbReference>
<feature type="transmembrane region" description="Helical" evidence="4">
    <location>
        <begin position="1095"/>
        <end position="1115"/>
    </location>
</feature>
<feature type="transmembrane region" description="Helical" evidence="4">
    <location>
        <begin position="943"/>
        <end position="967"/>
    </location>
</feature>
<evidence type="ECO:0000313" key="7">
    <source>
        <dbReference type="Proteomes" id="UP000245956"/>
    </source>
</evidence>
<dbReference type="Pfam" id="PF10256">
    <property type="entry name" value="Erf4"/>
    <property type="match status" value="1"/>
</dbReference>
<protein>
    <recommendedName>
        <fullName evidence="5">Golgin subfamily A member 7/ERF4 domain-containing protein</fullName>
    </recommendedName>
</protein>
<evidence type="ECO:0000313" key="6">
    <source>
        <dbReference type="EMBL" id="PWI74795.1"/>
    </source>
</evidence>
<evidence type="ECO:0000256" key="3">
    <source>
        <dbReference type="SAM" id="MobiDB-lite"/>
    </source>
</evidence>
<dbReference type="Proteomes" id="UP000245956">
    <property type="component" value="Unassembled WGS sequence"/>
</dbReference>
<dbReference type="InterPro" id="IPR016833">
    <property type="entry name" value="Put_Na-Bile_cotransptr"/>
</dbReference>
<sequence>MRWSPFPRAPASSLLPPTNPFEAVPLFSSSSRSQPVPRRRCAGPCRRCCPCWSGAAAVTAGPCHLPSRLLRLRLRPAPSRSPGRGPLPAPPSARASTSTSTSADSTHSPLQLAHVRTRTTAIQREILEAQPPSPGSPPSPSHRPSPRLPSPPPSPPSPIPHAASYTAAAAATAAATARAFALAPEHGRPRGRADPVFPTAPHASKLPPSSPSLDASRSGSNPLRLPPLSEQPSYPSQPSALSRRSHHPDPDRDHHQRRHQHHDRAAARTLNPQAPQRPPTAASRQGNRIQSPFRSRAATACAPGSDNSPRRLLRLSSARLWNPTNSTPRSAQSRRRRRSSPPAPPVPLQHPTLEPSADIDDLIASAAGDYPLLTLAEQRQLKHSPATRASLQVDRRGSHDHRISLPRSVRASHDGSRSQIPTPGPQEIDDEQLEEPSKERTGLARPSKIDKGKGKAMAPENEEPRRSFSRDLERGPDVMESRPSNVSVGDGIGPALSSSNSSIMGEDVHPDTGEEWGPQHPCYPHLNPHVPMDSAEYATTRIIRIRRDWLLQGDLAPTFSNLYPEILDPAGISEQEFRRVIEKLNGELVPIFDPYSLRNVMDSFLGLVTGWLWDDFGLTGIKARLNHLEKWIDRWNVEMAKTLSSEDGMIPPKIISLRRTGYMTLDIQIPDPEIAPAPSSTGAGESRTGLPTELPMTMAKNAVLCVKPVMPASLRRGMTPSIAIVPFDTVSQSPGVVDVVLNVETALPVAGRQPGKAARGFHANVSVCLSASQHIEKRIVGALGRRHHDGRRRRPPPPLAASLSRCAMATDIAPSGGRPGSGAGKEAAEAAMTPDPAPLPLPPTTTKATTGTETTAATAATTPGPKAVACAKKALSLVLAQWLIIGFGLACVLAYFFPSVAAHGGTIRSEYSILYGAVAFIFLVSGLQLAPAKLRENATNWRLHIVVQGISFVVFPAAVLAIVHISLAAGALRSHTPALPVLLGMLALACLPTTIASNVLMTRAAGGDDAAAVISVVVGNVAGAFLSPLLIYAFFPSGDPAYTPWRPAEPATLGRMYADVAKQLGLSVVLPLIVGQALRWRWEDKTRRLLEVTRLGKVSSCCLVLLVWTTFSGAFKTGALYRLSPASVIFNVFLNMALYLIFTVVCFLSARPPAFLCALGTPPSPSPSPSSTPSSASSLLTRLSRRILSLIFRRMPREQVVAVCFCGAAKTTSLGIPLVAAMWSASDDLTRSLIQIPVLLYTIEQVFVAQILVYVFKWYLRRGRKADAESGTESGAEGTADANVQTRAQEQEQGRPREDDDSTTLVQVVPEGNSKAQ</sequence>
<dbReference type="Pfam" id="PF13593">
    <property type="entry name" value="SBF_like"/>
    <property type="match status" value="1"/>
</dbReference>
<dbReference type="GO" id="GO:0005886">
    <property type="term" value="C:plasma membrane"/>
    <property type="evidence" value="ECO:0007669"/>
    <property type="project" value="TreeGrafter"/>
</dbReference>
<feature type="transmembrane region" description="Helical" evidence="4">
    <location>
        <begin position="874"/>
        <end position="897"/>
    </location>
</feature>
<gene>
    <name evidence="6" type="ORF">PCL_08109</name>
</gene>
<feature type="transmembrane region" description="Helical" evidence="4">
    <location>
        <begin position="1234"/>
        <end position="1256"/>
    </location>
</feature>
<feature type="compositionally biased region" description="Polar residues" evidence="3">
    <location>
        <begin position="211"/>
        <end position="221"/>
    </location>
</feature>
<feature type="compositionally biased region" description="Low complexity" evidence="3">
    <location>
        <begin position="844"/>
        <end position="862"/>
    </location>
</feature>
<dbReference type="EMBL" id="LCWV01000003">
    <property type="protein sequence ID" value="PWI74795.1"/>
    <property type="molecule type" value="Genomic_DNA"/>
</dbReference>
<feature type="region of interest" description="Disordered" evidence="3">
    <location>
        <begin position="1267"/>
        <end position="1317"/>
    </location>
</feature>
<comment type="caution">
    <text evidence="6">The sequence shown here is derived from an EMBL/GenBank/DDBJ whole genome shotgun (WGS) entry which is preliminary data.</text>
</comment>
<reference evidence="6 7" key="1">
    <citation type="journal article" date="2016" name="Front. Microbiol.">
        <title>Genome and transcriptome sequences reveal the specific parasitism of the nematophagous Purpureocillium lilacinum 36-1.</title>
        <authorList>
            <person name="Xie J."/>
            <person name="Li S."/>
            <person name="Mo C."/>
            <person name="Xiao X."/>
            <person name="Peng D."/>
            <person name="Wang G."/>
            <person name="Xiao Y."/>
        </authorList>
    </citation>
    <scope>NUCLEOTIDE SEQUENCE [LARGE SCALE GENOMIC DNA]</scope>
    <source>
        <strain evidence="6 7">36-1</strain>
    </source>
</reference>